<evidence type="ECO:0000313" key="4">
    <source>
        <dbReference type="Proteomes" id="UP000235371"/>
    </source>
</evidence>
<accession>A0A2J6TRM2</accession>
<dbReference type="PROSITE" id="PS00036">
    <property type="entry name" value="BZIP_BASIC"/>
    <property type="match status" value="1"/>
</dbReference>
<dbReference type="Proteomes" id="UP000235371">
    <property type="component" value="Unassembled WGS sequence"/>
</dbReference>
<dbReference type="InterPro" id="IPR004827">
    <property type="entry name" value="bZIP"/>
</dbReference>
<feature type="compositionally biased region" description="Basic and acidic residues" evidence="1">
    <location>
        <begin position="45"/>
        <end position="56"/>
    </location>
</feature>
<feature type="domain" description="BZIP" evidence="2">
    <location>
        <begin position="67"/>
        <end position="82"/>
    </location>
</feature>
<dbReference type="OrthoDB" id="3532814at2759"/>
<keyword evidence="4" id="KW-1185">Reference proteome</keyword>
<dbReference type="GeneID" id="36578943"/>
<reference evidence="3 4" key="1">
    <citation type="submission" date="2016-04" db="EMBL/GenBank/DDBJ databases">
        <title>A degradative enzymes factory behind the ericoid mycorrhizal symbiosis.</title>
        <authorList>
            <consortium name="DOE Joint Genome Institute"/>
            <person name="Martino E."/>
            <person name="Morin E."/>
            <person name="Grelet G."/>
            <person name="Kuo A."/>
            <person name="Kohler A."/>
            <person name="Daghino S."/>
            <person name="Barry K."/>
            <person name="Choi C."/>
            <person name="Cichocki N."/>
            <person name="Clum A."/>
            <person name="Copeland A."/>
            <person name="Hainaut M."/>
            <person name="Haridas S."/>
            <person name="Labutti K."/>
            <person name="Lindquist E."/>
            <person name="Lipzen A."/>
            <person name="Khouja H.-R."/>
            <person name="Murat C."/>
            <person name="Ohm R."/>
            <person name="Olson A."/>
            <person name="Spatafora J."/>
            <person name="Veneault-Fourrey C."/>
            <person name="Henrissat B."/>
            <person name="Grigoriev I."/>
            <person name="Martin F."/>
            <person name="Perotto S."/>
        </authorList>
    </citation>
    <scope>NUCLEOTIDE SEQUENCE [LARGE SCALE GENOMIC DNA]</scope>
    <source>
        <strain evidence="3 4">E</strain>
    </source>
</reference>
<evidence type="ECO:0000259" key="2">
    <source>
        <dbReference type="PROSITE" id="PS00036"/>
    </source>
</evidence>
<protein>
    <recommendedName>
        <fullName evidence="2">BZIP domain-containing protein</fullName>
    </recommendedName>
</protein>
<proteinExistence type="predicted"/>
<feature type="region of interest" description="Disordered" evidence="1">
    <location>
        <begin position="19"/>
        <end position="56"/>
    </location>
</feature>
<name>A0A2J6TRM2_9HELO</name>
<dbReference type="AlphaFoldDB" id="A0A2J6TRM2"/>
<dbReference type="GO" id="GO:0003700">
    <property type="term" value="F:DNA-binding transcription factor activity"/>
    <property type="evidence" value="ECO:0007669"/>
    <property type="project" value="InterPro"/>
</dbReference>
<evidence type="ECO:0000256" key="1">
    <source>
        <dbReference type="SAM" id="MobiDB-lite"/>
    </source>
</evidence>
<sequence length="171" mass="19311">MEEGLTAIDYPWVPYDEWNNSNPRNISPPASVSSPSTTTNTTPESVERHPPTCKCEPKDLAASKLQRRREQNRTSQQKFREKIRKDYEAVVQALEAERQMSARLRDEVTALHSTIECLAKGNQNCLETISRLCMSGFIRKGEGQAEIDSYGQLVCESFLPRMVDGNGMESI</sequence>
<dbReference type="EMBL" id="KZ613746">
    <property type="protein sequence ID" value="PMD65664.1"/>
    <property type="molecule type" value="Genomic_DNA"/>
</dbReference>
<feature type="compositionally biased region" description="Low complexity" evidence="1">
    <location>
        <begin position="27"/>
        <end position="44"/>
    </location>
</feature>
<organism evidence="3 4">
    <name type="scientific">Hyaloscypha bicolor E</name>
    <dbReference type="NCBI Taxonomy" id="1095630"/>
    <lineage>
        <taxon>Eukaryota</taxon>
        <taxon>Fungi</taxon>
        <taxon>Dikarya</taxon>
        <taxon>Ascomycota</taxon>
        <taxon>Pezizomycotina</taxon>
        <taxon>Leotiomycetes</taxon>
        <taxon>Helotiales</taxon>
        <taxon>Hyaloscyphaceae</taxon>
        <taxon>Hyaloscypha</taxon>
        <taxon>Hyaloscypha bicolor</taxon>
    </lineage>
</organism>
<dbReference type="InParanoid" id="A0A2J6TRM2"/>
<dbReference type="RefSeq" id="XP_024742568.1">
    <property type="nucleotide sequence ID" value="XM_024870861.1"/>
</dbReference>
<evidence type="ECO:0000313" key="3">
    <source>
        <dbReference type="EMBL" id="PMD65664.1"/>
    </source>
</evidence>
<gene>
    <name evidence="3" type="ORF">K444DRAFT_184719</name>
</gene>